<dbReference type="GeneID" id="93441890"/>
<evidence type="ECO:0000313" key="2">
    <source>
        <dbReference type="Proteomes" id="UP000594430"/>
    </source>
</evidence>
<organism evidence="1 2">
    <name type="scientific">Pseudomonas fulva</name>
    <dbReference type="NCBI Taxonomy" id="47880"/>
    <lineage>
        <taxon>Bacteria</taxon>
        <taxon>Pseudomonadati</taxon>
        <taxon>Pseudomonadota</taxon>
        <taxon>Gammaproteobacteria</taxon>
        <taxon>Pseudomonadales</taxon>
        <taxon>Pseudomonadaceae</taxon>
        <taxon>Pseudomonas</taxon>
    </lineage>
</organism>
<sequence length="106" mass="11288">MKHLMRRLMLPSLLLTATAAMAHNPMCECEEVPGSQIKCTGGFSDGSGAPGVTLDVIGYDEQVLVGGKLGDDSTLTFKRPDGEFYVLFDAGPGHVVEVDYADISQP</sequence>
<dbReference type="EMBL" id="CP064946">
    <property type="protein sequence ID" value="QPH50870.1"/>
    <property type="molecule type" value="Genomic_DNA"/>
</dbReference>
<reference evidence="1 2" key="1">
    <citation type="submission" date="2020-11" db="EMBL/GenBank/DDBJ databases">
        <title>Pseudomonas fulva producing VIM-24.</title>
        <authorList>
            <person name="Liu S."/>
        </authorList>
    </citation>
    <scope>NUCLEOTIDE SEQUENCE [LARGE SCALE GENOMIC DNA]</scope>
    <source>
        <strain evidence="1 2">ZDHY414</strain>
    </source>
</reference>
<proteinExistence type="predicted"/>
<dbReference type="RefSeq" id="WP_027914698.1">
    <property type="nucleotide sequence ID" value="NZ_BQHM01000002.1"/>
</dbReference>
<evidence type="ECO:0000313" key="1">
    <source>
        <dbReference type="EMBL" id="QPH50870.1"/>
    </source>
</evidence>
<gene>
    <name evidence="1" type="ORF">IZU98_09335</name>
</gene>
<evidence type="ECO:0008006" key="3">
    <source>
        <dbReference type="Google" id="ProtNLM"/>
    </source>
</evidence>
<protein>
    <recommendedName>
        <fullName evidence="3">Secreted protein</fullName>
    </recommendedName>
</protein>
<accession>A0A2L1WCQ2</accession>
<dbReference type="AlphaFoldDB" id="A0A2L1WCQ2"/>
<name>A0A2L1WCQ2_9PSED</name>
<dbReference type="Proteomes" id="UP000594430">
    <property type="component" value="Chromosome"/>
</dbReference>